<keyword evidence="3 10" id="KW-0716">Sensory transduction</keyword>
<keyword evidence="11" id="KW-0732">Signal</keyword>
<feature type="chain" id="PRO_5009619131" description="Odorant receptor" evidence="11">
    <location>
        <begin position="20"/>
        <end position="342"/>
    </location>
</feature>
<keyword evidence="6 10" id="KW-1133">Transmembrane helix</keyword>
<feature type="signal peptide" evidence="11">
    <location>
        <begin position="1"/>
        <end position="19"/>
    </location>
</feature>
<evidence type="ECO:0000256" key="6">
    <source>
        <dbReference type="ARBA" id="ARBA00022989"/>
    </source>
</evidence>
<dbReference type="OrthoDB" id="7730765at2759"/>
<evidence type="ECO:0000256" key="9">
    <source>
        <dbReference type="ARBA" id="ARBA00023224"/>
    </source>
</evidence>
<keyword evidence="8 10" id="KW-0675">Receptor</keyword>
<dbReference type="GO" id="GO:0005886">
    <property type="term" value="C:plasma membrane"/>
    <property type="evidence" value="ECO:0007669"/>
    <property type="project" value="UniProtKB-SubCell"/>
</dbReference>
<evidence type="ECO:0000256" key="10">
    <source>
        <dbReference type="RuleBase" id="RU351113"/>
    </source>
</evidence>
<dbReference type="EMBL" id="CVRI01000057">
    <property type="protein sequence ID" value="CRL01896.1"/>
    <property type="molecule type" value="Genomic_DNA"/>
</dbReference>
<keyword evidence="13" id="KW-1185">Reference proteome</keyword>
<dbReference type="GO" id="GO:0004984">
    <property type="term" value="F:olfactory receptor activity"/>
    <property type="evidence" value="ECO:0007669"/>
    <property type="project" value="InterPro"/>
</dbReference>
<keyword evidence="7 10" id="KW-0472">Membrane</keyword>
<feature type="transmembrane region" description="Helical" evidence="10">
    <location>
        <begin position="89"/>
        <end position="111"/>
    </location>
</feature>
<evidence type="ECO:0000256" key="7">
    <source>
        <dbReference type="ARBA" id="ARBA00023136"/>
    </source>
</evidence>
<proteinExistence type="inferred from homology"/>
<feature type="transmembrane region" description="Helical" evidence="10">
    <location>
        <begin position="307"/>
        <end position="331"/>
    </location>
</feature>
<evidence type="ECO:0000256" key="1">
    <source>
        <dbReference type="ARBA" id="ARBA00004651"/>
    </source>
</evidence>
<dbReference type="PANTHER" id="PTHR21137:SF35">
    <property type="entry name" value="ODORANT RECEPTOR 19A-RELATED"/>
    <property type="match status" value="1"/>
</dbReference>
<comment type="similarity">
    <text evidence="10">Belongs to the insect chemoreceptor superfamily. Heteromeric odorant receptor channel (TC 1.A.69) family.</text>
</comment>
<comment type="caution">
    <text evidence="10">Lacks conserved residue(s) required for the propagation of feature annotation.</text>
</comment>
<keyword evidence="2" id="KW-1003">Cell membrane</keyword>
<dbReference type="PANTHER" id="PTHR21137">
    <property type="entry name" value="ODORANT RECEPTOR"/>
    <property type="match status" value="1"/>
</dbReference>
<dbReference type="Pfam" id="PF02949">
    <property type="entry name" value="7tm_6"/>
    <property type="match status" value="1"/>
</dbReference>
<name>A0A1J1IP13_9DIPT</name>
<evidence type="ECO:0000256" key="8">
    <source>
        <dbReference type="ARBA" id="ARBA00023170"/>
    </source>
</evidence>
<dbReference type="Proteomes" id="UP000183832">
    <property type="component" value="Unassembled WGS sequence"/>
</dbReference>
<dbReference type="GO" id="GO:0005549">
    <property type="term" value="F:odorant binding"/>
    <property type="evidence" value="ECO:0007669"/>
    <property type="project" value="InterPro"/>
</dbReference>
<dbReference type="GO" id="GO:0007165">
    <property type="term" value="P:signal transduction"/>
    <property type="evidence" value="ECO:0007669"/>
    <property type="project" value="UniProtKB-KW"/>
</dbReference>
<feature type="transmembrane region" description="Helical" evidence="10">
    <location>
        <begin position="29"/>
        <end position="47"/>
    </location>
</feature>
<feature type="transmembrane region" description="Helical" evidence="10">
    <location>
        <begin position="241"/>
        <end position="262"/>
    </location>
</feature>
<feature type="transmembrane region" description="Helical" evidence="10">
    <location>
        <begin position="131"/>
        <end position="160"/>
    </location>
</feature>
<reference evidence="12 13" key="1">
    <citation type="submission" date="2015-04" db="EMBL/GenBank/DDBJ databases">
        <authorList>
            <person name="Syromyatnikov M.Y."/>
            <person name="Popov V.N."/>
        </authorList>
    </citation>
    <scope>NUCLEOTIDE SEQUENCE [LARGE SCALE GENOMIC DNA]</scope>
</reference>
<evidence type="ECO:0000256" key="4">
    <source>
        <dbReference type="ARBA" id="ARBA00022692"/>
    </source>
</evidence>
<protein>
    <recommendedName>
        <fullName evidence="10">Odorant receptor</fullName>
    </recommendedName>
</protein>
<keyword evidence="4 10" id="KW-0812">Transmembrane</keyword>
<feature type="transmembrane region" description="Helical" evidence="10">
    <location>
        <begin position="215"/>
        <end position="235"/>
    </location>
</feature>
<evidence type="ECO:0000313" key="12">
    <source>
        <dbReference type="EMBL" id="CRL01896.1"/>
    </source>
</evidence>
<keyword evidence="9 10" id="KW-0807">Transducer</keyword>
<dbReference type="InterPro" id="IPR004117">
    <property type="entry name" value="7tm6_olfct_rcpt"/>
</dbReference>
<sequence length="342" mass="39908">MTCFVYCIFSLCVFGITEAKDFVTASFSIPNVTTVALIFMKTFITYYHKEKIWGICQELKAIFTRHEESQIKKNLIQAYFSEYILEIRIYGCICVFVFVPIAFPIYKYIAYGTMEFTVDYWFPFDEYNPRLYPIALLFIVFVCYHFLTYLLATDAILFVIMKILAMEFHILRIDFENLKLIKSDELKNKLESLINHHQKLLDCGDDLQDIYELMFFYNFGISALILCVLAFQLLFANDANAYTFVISYFLLIAGQAFILCLNGQKVADNSMKVAEGAYFNGWEDFHCNKIMKQNFFIILRSQRAKQLTAMGFADISLSSFAQIITTTWSYFSLLKRVSSYDD</sequence>
<evidence type="ECO:0000256" key="11">
    <source>
        <dbReference type="SAM" id="SignalP"/>
    </source>
</evidence>
<evidence type="ECO:0000256" key="2">
    <source>
        <dbReference type="ARBA" id="ARBA00022475"/>
    </source>
</evidence>
<evidence type="ECO:0000313" key="13">
    <source>
        <dbReference type="Proteomes" id="UP000183832"/>
    </source>
</evidence>
<keyword evidence="5 10" id="KW-0552">Olfaction</keyword>
<gene>
    <name evidence="12" type="ORF">CLUMA_CG015586</name>
</gene>
<comment type="subcellular location">
    <subcellularLocation>
        <location evidence="1 10">Cell membrane</location>
        <topology evidence="1 10">Multi-pass membrane protein</topology>
    </subcellularLocation>
</comment>
<dbReference type="STRING" id="568069.A0A1J1IP13"/>
<evidence type="ECO:0000256" key="5">
    <source>
        <dbReference type="ARBA" id="ARBA00022725"/>
    </source>
</evidence>
<evidence type="ECO:0000256" key="3">
    <source>
        <dbReference type="ARBA" id="ARBA00022606"/>
    </source>
</evidence>
<dbReference type="AlphaFoldDB" id="A0A1J1IP13"/>
<organism evidence="12 13">
    <name type="scientific">Clunio marinus</name>
    <dbReference type="NCBI Taxonomy" id="568069"/>
    <lineage>
        <taxon>Eukaryota</taxon>
        <taxon>Metazoa</taxon>
        <taxon>Ecdysozoa</taxon>
        <taxon>Arthropoda</taxon>
        <taxon>Hexapoda</taxon>
        <taxon>Insecta</taxon>
        <taxon>Pterygota</taxon>
        <taxon>Neoptera</taxon>
        <taxon>Endopterygota</taxon>
        <taxon>Diptera</taxon>
        <taxon>Nematocera</taxon>
        <taxon>Chironomoidea</taxon>
        <taxon>Chironomidae</taxon>
        <taxon>Clunio</taxon>
    </lineage>
</organism>
<accession>A0A1J1IP13</accession>